<feature type="transmembrane region" description="Helical" evidence="8">
    <location>
        <begin position="374"/>
        <end position="402"/>
    </location>
</feature>
<keyword evidence="2" id="KW-1003">Cell membrane</keyword>
<sequence>MRRPQPTPTACGSSPTAASPTASTSPRSTASSTGSARWRGTVPYLPPPSPAWGADTVWRVTIKGLAAARLRFVMTGLAVVLGTAFVAGAMTLGDTLEDGFEDLFTQIAGAADVQVRVDSEADEGAGPPGVDDPAAEREGMPPELLEDVRALDEVAIADGEIEGSAILIGDDGEAIGEFGPPTLAYNVFDEPSLDPAELRDGRWPERDGEIVIDAAAAEGQGWQVGDEVEVVLDGPAETVELVGIFGLGDLDNLAGATVVVLDRETAAERLGTGGDLTAIYANAADGTSPDELTTAVQEAVGDAYEVRTAEDVAAEDQEAIAEFTQIFSYALLVFAGVSLLVGAFLIFNTFSIVLAQRLRELALLRAVGAGRGQLLASVLGEAAILGLGGGALGALAGLGVAAGLQQLLEVIGLELPGSGLVVLPRTAIVAIGVGLVVTLVAALVPARRAVRVPPVAALQEVAVGSSSGRRWPRVALGGLLSVTGAAGLAAGIVGEAGIAVAGGGAVAMILGAAALSSLIARPLAGGLGWPLIATGPHGALARLNAMRSPRRTAATASALMIGLALVGFVGIFAESLRASASDAIERVFAADVILQATTATGVTSAALDEVEALDETRLVAPMRAASLEVAGDDRFVGVMEADELLTVFDLEAVDGEFETFRDGGLLVAESAADDLELAAGDTIAVGLPDGEADVPVATVVDGSGLDVQWLLAQETYGDAGDEAPLGVYVALADGVAGTDGVEAVSAALDGYPQVTVLDRAGLVEQLDEQLGQLVAVVVALLALSVLIALLGITNTLALSVVERVREIGLLRAVGMGRRQVRAMVRGEAGIVSLLGAALGLALGLVFGVAFVEAAEGMGVSRLVVPWTQVAIGLVLAAVAGVVAGALPARRAARLDVLDALHQE</sequence>
<evidence type="ECO:0000256" key="6">
    <source>
        <dbReference type="ARBA" id="ARBA00038076"/>
    </source>
</evidence>
<feature type="domain" description="MacB-like periplasmic core" evidence="10">
    <location>
        <begin position="552"/>
        <end position="739"/>
    </location>
</feature>
<dbReference type="AlphaFoldDB" id="A0A411YEQ7"/>
<evidence type="ECO:0000256" key="3">
    <source>
        <dbReference type="ARBA" id="ARBA00022692"/>
    </source>
</evidence>
<dbReference type="InterPro" id="IPR050250">
    <property type="entry name" value="Macrolide_Exporter_MacB"/>
</dbReference>
<feature type="transmembrane region" description="Helical" evidence="8">
    <location>
        <begin position="552"/>
        <end position="573"/>
    </location>
</feature>
<dbReference type="KEGG" id="erz:ER308_09105"/>
<feature type="transmembrane region" description="Helical" evidence="8">
    <location>
        <begin position="72"/>
        <end position="92"/>
    </location>
</feature>
<feature type="transmembrane region" description="Helical" evidence="8">
    <location>
        <begin position="422"/>
        <end position="444"/>
    </location>
</feature>
<proteinExistence type="inferred from homology"/>
<dbReference type="InterPro" id="IPR025857">
    <property type="entry name" value="MacB_PCD"/>
</dbReference>
<dbReference type="Proteomes" id="UP000291469">
    <property type="component" value="Chromosome"/>
</dbReference>
<comment type="similarity">
    <text evidence="6">Belongs to the ABC-4 integral membrane protein family.</text>
</comment>
<feature type="transmembrane region" description="Helical" evidence="8">
    <location>
        <begin position="773"/>
        <end position="801"/>
    </location>
</feature>
<keyword evidence="5 8" id="KW-0472">Membrane</keyword>
<evidence type="ECO:0000256" key="2">
    <source>
        <dbReference type="ARBA" id="ARBA00022475"/>
    </source>
</evidence>
<feature type="transmembrane region" description="Helical" evidence="8">
    <location>
        <begin position="828"/>
        <end position="851"/>
    </location>
</feature>
<feature type="transmembrane region" description="Helical" evidence="8">
    <location>
        <begin position="474"/>
        <end position="492"/>
    </location>
</feature>
<feature type="transmembrane region" description="Helical" evidence="8">
    <location>
        <begin position="498"/>
        <end position="520"/>
    </location>
</feature>
<feature type="domain" description="MacB-like periplasmic core" evidence="10">
    <location>
        <begin position="73"/>
        <end position="298"/>
    </location>
</feature>
<evidence type="ECO:0000259" key="10">
    <source>
        <dbReference type="Pfam" id="PF12704"/>
    </source>
</evidence>
<feature type="domain" description="ABC3 transporter permease C-terminal" evidence="9">
    <location>
        <begin position="333"/>
        <end position="454"/>
    </location>
</feature>
<feature type="region of interest" description="Disordered" evidence="7">
    <location>
        <begin position="119"/>
        <end position="138"/>
    </location>
</feature>
<evidence type="ECO:0000256" key="5">
    <source>
        <dbReference type="ARBA" id="ARBA00023136"/>
    </source>
</evidence>
<keyword evidence="3 8" id="KW-0812">Transmembrane</keyword>
<feature type="compositionally biased region" description="Low complexity" evidence="7">
    <location>
        <begin position="8"/>
        <end position="37"/>
    </location>
</feature>
<dbReference type="GO" id="GO:0022857">
    <property type="term" value="F:transmembrane transporter activity"/>
    <property type="evidence" value="ECO:0007669"/>
    <property type="project" value="TreeGrafter"/>
</dbReference>
<gene>
    <name evidence="11" type="ORF">ER308_09105</name>
</gene>
<dbReference type="EMBL" id="CP036402">
    <property type="protein sequence ID" value="QBI19689.1"/>
    <property type="molecule type" value="Genomic_DNA"/>
</dbReference>
<feature type="region of interest" description="Disordered" evidence="7">
    <location>
        <begin position="1"/>
        <end position="44"/>
    </location>
</feature>
<accession>A0A411YEQ7</accession>
<evidence type="ECO:0000313" key="11">
    <source>
        <dbReference type="EMBL" id="QBI19689.1"/>
    </source>
</evidence>
<reference evidence="11 12" key="1">
    <citation type="submission" date="2019-01" db="EMBL/GenBank/DDBJ databases">
        <title>Egibacter rhizosphaerae EGI 80759T.</title>
        <authorList>
            <person name="Chen D.-D."/>
            <person name="Tian Y."/>
            <person name="Jiao J.-Y."/>
            <person name="Zhang X.-T."/>
            <person name="Zhang Y.-G."/>
            <person name="Zhang Y."/>
            <person name="Xiao M."/>
            <person name="Shu W.-S."/>
            <person name="Li W.-J."/>
        </authorList>
    </citation>
    <scope>NUCLEOTIDE SEQUENCE [LARGE SCALE GENOMIC DNA]</scope>
    <source>
        <strain evidence="11 12">EGI 80759</strain>
    </source>
</reference>
<feature type="transmembrane region" description="Helical" evidence="8">
    <location>
        <begin position="863"/>
        <end position="886"/>
    </location>
</feature>
<dbReference type="Pfam" id="PF02687">
    <property type="entry name" value="FtsX"/>
    <property type="match status" value="2"/>
</dbReference>
<dbReference type="GO" id="GO:0005886">
    <property type="term" value="C:plasma membrane"/>
    <property type="evidence" value="ECO:0007669"/>
    <property type="project" value="UniProtKB-SubCell"/>
</dbReference>
<feature type="transmembrane region" description="Helical" evidence="8">
    <location>
        <begin position="326"/>
        <end position="354"/>
    </location>
</feature>
<organism evidence="11 12">
    <name type="scientific">Egibacter rhizosphaerae</name>
    <dbReference type="NCBI Taxonomy" id="1670831"/>
    <lineage>
        <taxon>Bacteria</taxon>
        <taxon>Bacillati</taxon>
        <taxon>Actinomycetota</taxon>
        <taxon>Nitriliruptoria</taxon>
        <taxon>Egibacterales</taxon>
        <taxon>Egibacteraceae</taxon>
        <taxon>Egibacter</taxon>
    </lineage>
</organism>
<evidence type="ECO:0000256" key="1">
    <source>
        <dbReference type="ARBA" id="ARBA00004651"/>
    </source>
</evidence>
<dbReference type="OrthoDB" id="9780560at2"/>
<evidence type="ECO:0000313" key="12">
    <source>
        <dbReference type="Proteomes" id="UP000291469"/>
    </source>
</evidence>
<dbReference type="InterPro" id="IPR003838">
    <property type="entry name" value="ABC3_permease_C"/>
</dbReference>
<comment type="subcellular location">
    <subcellularLocation>
        <location evidence="1">Cell membrane</location>
        <topology evidence="1">Multi-pass membrane protein</topology>
    </subcellularLocation>
</comment>
<evidence type="ECO:0000256" key="7">
    <source>
        <dbReference type="SAM" id="MobiDB-lite"/>
    </source>
</evidence>
<dbReference type="PANTHER" id="PTHR30572">
    <property type="entry name" value="MEMBRANE COMPONENT OF TRANSPORTER-RELATED"/>
    <property type="match status" value="1"/>
</dbReference>
<protein>
    <submittedName>
        <fullName evidence="11">FtsX-like permease family protein</fullName>
    </submittedName>
</protein>
<name>A0A411YEQ7_9ACTN</name>
<keyword evidence="4 8" id="KW-1133">Transmembrane helix</keyword>
<dbReference type="PANTHER" id="PTHR30572:SF4">
    <property type="entry name" value="ABC TRANSPORTER PERMEASE YTRF"/>
    <property type="match status" value="1"/>
</dbReference>
<evidence type="ECO:0000256" key="8">
    <source>
        <dbReference type="SAM" id="Phobius"/>
    </source>
</evidence>
<keyword evidence="12" id="KW-1185">Reference proteome</keyword>
<evidence type="ECO:0000256" key="4">
    <source>
        <dbReference type="ARBA" id="ARBA00022989"/>
    </source>
</evidence>
<evidence type="ECO:0000259" key="9">
    <source>
        <dbReference type="Pfam" id="PF02687"/>
    </source>
</evidence>
<dbReference type="Pfam" id="PF12704">
    <property type="entry name" value="MacB_PCD"/>
    <property type="match status" value="2"/>
</dbReference>
<feature type="domain" description="ABC3 transporter permease C-terminal" evidence="9">
    <location>
        <begin position="779"/>
        <end position="895"/>
    </location>
</feature>